<evidence type="ECO:0000313" key="3">
    <source>
        <dbReference type="EMBL" id="ETO32820.1"/>
    </source>
</evidence>
<dbReference type="EMBL" id="ASPP01003903">
    <property type="protein sequence ID" value="ETO32820.1"/>
    <property type="molecule type" value="Genomic_DNA"/>
</dbReference>
<evidence type="ECO:0000256" key="2">
    <source>
        <dbReference type="SAM" id="Phobius"/>
    </source>
</evidence>
<evidence type="ECO:0000313" key="4">
    <source>
        <dbReference type="Proteomes" id="UP000023152"/>
    </source>
</evidence>
<accession>X6P2N1</accession>
<keyword evidence="4" id="KW-1185">Reference proteome</keyword>
<keyword evidence="2" id="KW-1133">Transmembrane helix</keyword>
<feature type="transmembrane region" description="Helical" evidence="2">
    <location>
        <begin position="82"/>
        <end position="104"/>
    </location>
</feature>
<gene>
    <name evidence="3" type="ORF">RFI_04296</name>
</gene>
<dbReference type="Proteomes" id="UP000023152">
    <property type="component" value="Unassembled WGS sequence"/>
</dbReference>
<reference evidence="3 4" key="1">
    <citation type="journal article" date="2013" name="Curr. Biol.">
        <title>The Genome of the Foraminiferan Reticulomyxa filosa.</title>
        <authorList>
            <person name="Glockner G."/>
            <person name="Hulsmann N."/>
            <person name="Schleicher M."/>
            <person name="Noegel A.A."/>
            <person name="Eichinger L."/>
            <person name="Gallinger C."/>
            <person name="Pawlowski J."/>
            <person name="Sierra R."/>
            <person name="Euteneuer U."/>
            <person name="Pillet L."/>
            <person name="Moustafa A."/>
            <person name="Platzer M."/>
            <person name="Groth M."/>
            <person name="Szafranski K."/>
            <person name="Schliwa M."/>
        </authorList>
    </citation>
    <scope>NUCLEOTIDE SEQUENCE [LARGE SCALE GENOMIC DNA]</scope>
</reference>
<feature type="region of interest" description="Disordered" evidence="1">
    <location>
        <begin position="1"/>
        <end position="21"/>
    </location>
</feature>
<organism evidence="3 4">
    <name type="scientific">Reticulomyxa filosa</name>
    <dbReference type="NCBI Taxonomy" id="46433"/>
    <lineage>
        <taxon>Eukaryota</taxon>
        <taxon>Sar</taxon>
        <taxon>Rhizaria</taxon>
        <taxon>Retaria</taxon>
        <taxon>Foraminifera</taxon>
        <taxon>Monothalamids</taxon>
        <taxon>Reticulomyxidae</taxon>
        <taxon>Reticulomyxa</taxon>
    </lineage>
</organism>
<comment type="caution">
    <text evidence="3">The sequence shown here is derived from an EMBL/GenBank/DDBJ whole genome shotgun (WGS) entry which is preliminary data.</text>
</comment>
<dbReference type="AlphaFoldDB" id="X6P2N1"/>
<evidence type="ECO:0000256" key="1">
    <source>
        <dbReference type="SAM" id="MobiDB-lite"/>
    </source>
</evidence>
<keyword evidence="2" id="KW-0812">Transmembrane</keyword>
<sequence length="169" mass="19850">MEMAHERTGADDEAMSLKEKKDKKMMAIKGNDNDKANNDDNDNDAVDEKKIINYKNQKKLVANECINKILNWCQTIYRNAEFIWKMQFVGFVLKICLFFIQKFFSLKQKKMKKVAMISVLKISKKRNKKSLEPPCVQKWSLTVPSSFIVSNLYPCMCLSQSFYIFFFIE</sequence>
<keyword evidence="2" id="KW-0472">Membrane</keyword>
<name>X6P2N1_RETFI</name>
<proteinExistence type="predicted"/>
<protein>
    <submittedName>
        <fullName evidence="3">Uncharacterized protein</fullName>
    </submittedName>
</protein>